<dbReference type="PANTHER" id="PTHR47331">
    <property type="entry name" value="PHD-TYPE DOMAIN-CONTAINING PROTEIN"/>
    <property type="match status" value="1"/>
</dbReference>
<organism evidence="1 2">
    <name type="scientific">Ceratitis capitata</name>
    <name type="common">Mediterranean fruit fly</name>
    <name type="synonym">Tephritis capitata</name>
    <dbReference type="NCBI Taxonomy" id="7213"/>
    <lineage>
        <taxon>Eukaryota</taxon>
        <taxon>Metazoa</taxon>
        <taxon>Ecdysozoa</taxon>
        <taxon>Arthropoda</taxon>
        <taxon>Hexapoda</taxon>
        <taxon>Insecta</taxon>
        <taxon>Pterygota</taxon>
        <taxon>Neoptera</taxon>
        <taxon>Endopterygota</taxon>
        <taxon>Diptera</taxon>
        <taxon>Brachycera</taxon>
        <taxon>Muscomorpha</taxon>
        <taxon>Tephritoidea</taxon>
        <taxon>Tephritidae</taxon>
        <taxon>Ceratitis</taxon>
        <taxon>Ceratitis</taxon>
    </lineage>
</organism>
<evidence type="ECO:0000313" key="2">
    <source>
        <dbReference type="Proteomes" id="UP000606786"/>
    </source>
</evidence>
<accession>A0A811UTY7</accession>
<keyword evidence="2" id="KW-1185">Reference proteome</keyword>
<name>A0A811UTY7_CERCA</name>
<proteinExistence type="predicted"/>
<sequence length="136" mass="15880">MDDLMTGADGVEECSEIKQKIEQHLTKFGFHLRMWLTNNSSILKDNVLQCSEENYIINSDEAVKTLGLKWDPKRDEFKFDIDLKENQKITKRQILSNLATTFDPLGWLSPITIVLKLFVQNLWTQKLTWDEELSMS</sequence>
<comment type="caution">
    <text evidence="1">The sequence shown here is derived from an EMBL/GenBank/DDBJ whole genome shotgun (WGS) entry which is preliminary data.</text>
</comment>
<protein>
    <submittedName>
        <fullName evidence="1">(Mediterranean fruit fly) hypothetical protein</fullName>
    </submittedName>
</protein>
<evidence type="ECO:0000313" key="1">
    <source>
        <dbReference type="EMBL" id="CAD7001196.1"/>
    </source>
</evidence>
<dbReference type="EMBL" id="CAJHJT010000023">
    <property type="protein sequence ID" value="CAD7001196.1"/>
    <property type="molecule type" value="Genomic_DNA"/>
</dbReference>
<reference evidence="1" key="1">
    <citation type="submission" date="2020-11" db="EMBL/GenBank/DDBJ databases">
        <authorList>
            <person name="Whitehead M."/>
        </authorList>
    </citation>
    <scope>NUCLEOTIDE SEQUENCE</scope>
    <source>
        <strain evidence="1">EGII</strain>
    </source>
</reference>
<dbReference type="OrthoDB" id="8065733at2759"/>
<gene>
    <name evidence="1" type="ORF">CCAP1982_LOCUS9694</name>
</gene>
<dbReference type="Pfam" id="PF05380">
    <property type="entry name" value="Peptidase_A17"/>
    <property type="match status" value="1"/>
</dbReference>
<dbReference type="InterPro" id="IPR008042">
    <property type="entry name" value="Retrotrans_Pao"/>
</dbReference>
<dbReference type="Proteomes" id="UP000606786">
    <property type="component" value="Unassembled WGS sequence"/>
</dbReference>
<dbReference type="AlphaFoldDB" id="A0A811UTY7"/>